<evidence type="ECO:0000256" key="1">
    <source>
        <dbReference type="ARBA" id="ARBA00004571"/>
    </source>
</evidence>
<evidence type="ECO:0000313" key="14">
    <source>
        <dbReference type="EMBL" id="MBY8823317.1"/>
    </source>
</evidence>
<keyword evidence="4" id="KW-0406">Ion transport</keyword>
<dbReference type="Pfam" id="PF00593">
    <property type="entry name" value="TonB_dep_Rec_b-barrel"/>
    <property type="match status" value="1"/>
</dbReference>
<comment type="similarity">
    <text evidence="10 11">Belongs to the TonB-dependent receptor family.</text>
</comment>
<dbReference type="PANTHER" id="PTHR47234:SF3">
    <property type="entry name" value="SECRETIN_TONB SHORT N-TERMINAL DOMAIN-CONTAINING PROTEIN"/>
    <property type="match status" value="1"/>
</dbReference>
<dbReference type="RefSeq" id="WP_222990433.1">
    <property type="nucleotide sequence ID" value="NZ_JAINVV010000006.1"/>
</dbReference>
<reference evidence="15 16" key="1">
    <citation type="submission" date="2021-08" db="EMBL/GenBank/DDBJ databases">
        <authorList>
            <person name="Tuo L."/>
        </authorList>
    </citation>
    <scope>NUCLEOTIDE SEQUENCE [LARGE SCALE GENOMIC DNA]</scope>
    <source>
        <strain evidence="15 16">JCM 31229</strain>
    </source>
</reference>
<dbReference type="EMBL" id="JAINVV010000006">
    <property type="protein sequence ID" value="MBY8823317.1"/>
    <property type="molecule type" value="Genomic_DNA"/>
</dbReference>
<keyword evidence="16" id="KW-1185">Reference proteome</keyword>
<comment type="caution">
    <text evidence="15">The sequence shown here is derived from an EMBL/GenBank/DDBJ whole genome shotgun (WGS) entry which is preliminary data.</text>
</comment>
<evidence type="ECO:0000256" key="12">
    <source>
        <dbReference type="SAM" id="SignalP"/>
    </source>
</evidence>
<gene>
    <name evidence="14" type="ORF">K7G82_13510</name>
    <name evidence="15" type="ORF">K7G82_29385</name>
</gene>
<keyword evidence="3 10" id="KW-1134">Transmembrane beta strand</keyword>
<feature type="domain" description="Secretin/TonB short N-terminal" evidence="13">
    <location>
        <begin position="73"/>
        <end position="123"/>
    </location>
</feature>
<dbReference type="Proteomes" id="UP000706039">
    <property type="component" value="Unassembled WGS sequence"/>
</dbReference>
<name>A0ABS7PYK6_9SPHN</name>
<evidence type="ECO:0000313" key="15">
    <source>
        <dbReference type="EMBL" id="MBY8826452.1"/>
    </source>
</evidence>
<organism evidence="15 16">
    <name type="scientific">Sphingomonas colocasiae</name>
    <dbReference type="NCBI Taxonomy" id="1848973"/>
    <lineage>
        <taxon>Bacteria</taxon>
        <taxon>Pseudomonadati</taxon>
        <taxon>Pseudomonadota</taxon>
        <taxon>Alphaproteobacteria</taxon>
        <taxon>Sphingomonadales</taxon>
        <taxon>Sphingomonadaceae</taxon>
        <taxon>Sphingomonas</taxon>
    </lineage>
</organism>
<dbReference type="EMBL" id="JAINVV010000018">
    <property type="protein sequence ID" value="MBY8826452.1"/>
    <property type="molecule type" value="Genomic_DNA"/>
</dbReference>
<dbReference type="SUPFAM" id="SSF56935">
    <property type="entry name" value="Porins"/>
    <property type="match status" value="1"/>
</dbReference>
<evidence type="ECO:0000313" key="16">
    <source>
        <dbReference type="Proteomes" id="UP000706039"/>
    </source>
</evidence>
<dbReference type="InterPro" id="IPR012910">
    <property type="entry name" value="Plug_dom"/>
</dbReference>
<dbReference type="InterPro" id="IPR037066">
    <property type="entry name" value="Plug_dom_sf"/>
</dbReference>
<dbReference type="Gene3D" id="2.40.170.20">
    <property type="entry name" value="TonB-dependent receptor, beta-barrel domain"/>
    <property type="match status" value="1"/>
</dbReference>
<keyword evidence="4" id="KW-0410">Iron transport</keyword>
<evidence type="ECO:0000259" key="13">
    <source>
        <dbReference type="SMART" id="SM00965"/>
    </source>
</evidence>
<dbReference type="CDD" id="cd01347">
    <property type="entry name" value="ligand_gated_channel"/>
    <property type="match status" value="1"/>
</dbReference>
<keyword evidence="7 11" id="KW-0798">TonB box</keyword>
<evidence type="ECO:0000256" key="5">
    <source>
        <dbReference type="ARBA" id="ARBA00022692"/>
    </source>
</evidence>
<protein>
    <submittedName>
        <fullName evidence="15">TonB-dependent receptor</fullName>
    </submittedName>
</protein>
<dbReference type="InterPro" id="IPR011662">
    <property type="entry name" value="Secretin/TonB_short_N"/>
</dbReference>
<dbReference type="Pfam" id="PF07660">
    <property type="entry name" value="STN"/>
    <property type="match status" value="1"/>
</dbReference>
<evidence type="ECO:0000256" key="4">
    <source>
        <dbReference type="ARBA" id="ARBA00022496"/>
    </source>
</evidence>
<keyword evidence="8 10" id="KW-0472">Membrane</keyword>
<keyword evidence="2 10" id="KW-0813">Transport</keyword>
<evidence type="ECO:0000256" key="10">
    <source>
        <dbReference type="PROSITE-ProRule" id="PRU01360"/>
    </source>
</evidence>
<keyword evidence="6" id="KW-0408">Iron</keyword>
<keyword evidence="9 10" id="KW-0998">Cell outer membrane</keyword>
<dbReference type="InterPro" id="IPR039426">
    <property type="entry name" value="TonB-dep_rcpt-like"/>
</dbReference>
<evidence type="ECO:0000256" key="9">
    <source>
        <dbReference type="ARBA" id="ARBA00023237"/>
    </source>
</evidence>
<keyword evidence="5 10" id="KW-0812">Transmembrane</keyword>
<dbReference type="InterPro" id="IPR000531">
    <property type="entry name" value="Beta-barrel_TonB"/>
</dbReference>
<keyword evidence="15" id="KW-0675">Receptor</keyword>
<accession>A0ABS7PYK6</accession>
<sequence>MHIHLDGRTALMAGIAATALAAAMPVQAAASGQSQEPATAKQARPSQPPLIAWNLPAQPLGEALLAIGRATGLEIVFASEDVAGRSAPALNARLGADAAIARLIAGTGLVAEREGDTIVVRRPANGTASGDDIVVTGSRIRGAPPASPVIRLTSEDIRNAGQSDLGQTLRAIPQNFNGGQNPGVGGGVRGADNVNVNSGSSPNLRGLGPDATLTLLNGKRMAYGGVSNAIDISAIPVDAVDRVEVVADGASALYGSDAIAGVVNILLKRDYEGVSANARFGAATDGGDVEQQYGLLGGAKWSSGGFMAAVDRSHSSAILARNRSYTANQEDTATLYPEMRSTSALASLHQSLGGGVTVSTDLLYNERTHVIQAPFSATAPYDFYGTISRARSERFSIAPQLNAKIGGWAVSAGLVRAEDKAHLSTIYATGGVDQYDTRICMCNSLTSIDLAADGKLFDLAAGGVRLALGGGYRENRFDQKRRRISFVGAATTVSDFSAAQESWYGYGELFMPLVSPDMAIPMLDRLSLSAALRYENYRAMGEVATPKLGVIATISPDLKLSANWGKSFKAPTLYQQFLSQDTALLNVAGAPAGSTMLYLSGGNPDLVPERSTSWTATASLTPRALPGFTLELSYFDIAYSKRVVTPIASTTGILSNPLYAAFVTLAPSLAQQQAAIALSGLGLNNLTSNAYDPARVLGIVDNRYTNVARQKARGADISARYRAELDDDAALTLQASASYIESERQLFDGQPFLQVAGTIFNSPHWRLRSGAVYEQGGLSVAAWLGHIGKVTDDRTATHVQVAGQTSLDLTVRYRTHEGTGATDNMEFALSVQNLLNDKPATIRTDRVQFVPYDSTNYSAIGRFVGFSITKRWQ</sequence>
<evidence type="ECO:0000256" key="6">
    <source>
        <dbReference type="ARBA" id="ARBA00023004"/>
    </source>
</evidence>
<dbReference type="Gene3D" id="2.170.130.10">
    <property type="entry name" value="TonB-dependent receptor, plug domain"/>
    <property type="match status" value="1"/>
</dbReference>
<dbReference type="Pfam" id="PF07715">
    <property type="entry name" value="Plug"/>
    <property type="match status" value="1"/>
</dbReference>
<comment type="subcellular location">
    <subcellularLocation>
        <location evidence="1 10">Cell outer membrane</location>
        <topology evidence="1 10">Multi-pass membrane protein</topology>
    </subcellularLocation>
</comment>
<feature type="chain" id="PRO_5045032203" evidence="12">
    <location>
        <begin position="29"/>
        <end position="873"/>
    </location>
</feature>
<proteinExistence type="inferred from homology"/>
<evidence type="ECO:0000256" key="3">
    <source>
        <dbReference type="ARBA" id="ARBA00022452"/>
    </source>
</evidence>
<evidence type="ECO:0000256" key="2">
    <source>
        <dbReference type="ARBA" id="ARBA00022448"/>
    </source>
</evidence>
<dbReference type="PANTHER" id="PTHR47234">
    <property type="match status" value="1"/>
</dbReference>
<dbReference type="Gene3D" id="3.55.50.30">
    <property type="match status" value="1"/>
</dbReference>
<feature type="signal peptide" evidence="12">
    <location>
        <begin position="1"/>
        <end position="28"/>
    </location>
</feature>
<evidence type="ECO:0000256" key="7">
    <source>
        <dbReference type="ARBA" id="ARBA00023077"/>
    </source>
</evidence>
<evidence type="ECO:0000256" key="8">
    <source>
        <dbReference type="ARBA" id="ARBA00023136"/>
    </source>
</evidence>
<dbReference type="InterPro" id="IPR036942">
    <property type="entry name" value="Beta-barrel_TonB_sf"/>
</dbReference>
<evidence type="ECO:0000256" key="11">
    <source>
        <dbReference type="RuleBase" id="RU003357"/>
    </source>
</evidence>
<dbReference type="SMART" id="SM00965">
    <property type="entry name" value="STN"/>
    <property type="match status" value="1"/>
</dbReference>
<keyword evidence="12" id="KW-0732">Signal</keyword>
<dbReference type="PROSITE" id="PS52016">
    <property type="entry name" value="TONB_DEPENDENT_REC_3"/>
    <property type="match status" value="1"/>
</dbReference>